<accession>A0A2I0KY34</accession>
<comment type="caution">
    <text evidence="2">The sequence shown here is derived from an EMBL/GenBank/DDBJ whole genome shotgun (WGS) entry which is preliminary data.</text>
</comment>
<organism evidence="2 3">
    <name type="scientific">Punica granatum</name>
    <name type="common">Pomegranate</name>
    <dbReference type="NCBI Taxonomy" id="22663"/>
    <lineage>
        <taxon>Eukaryota</taxon>
        <taxon>Viridiplantae</taxon>
        <taxon>Streptophyta</taxon>
        <taxon>Embryophyta</taxon>
        <taxon>Tracheophyta</taxon>
        <taxon>Spermatophyta</taxon>
        <taxon>Magnoliopsida</taxon>
        <taxon>eudicotyledons</taxon>
        <taxon>Gunneridae</taxon>
        <taxon>Pentapetalae</taxon>
        <taxon>rosids</taxon>
        <taxon>malvids</taxon>
        <taxon>Myrtales</taxon>
        <taxon>Lythraceae</taxon>
        <taxon>Punica</taxon>
    </lineage>
</organism>
<gene>
    <name evidence="2" type="ORF">CRG98_006317</name>
</gene>
<dbReference type="EMBL" id="PGOL01000277">
    <property type="protein sequence ID" value="PKI73379.1"/>
    <property type="molecule type" value="Genomic_DNA"/>
</dbReference>
<reference evidence="2 3" key="1">
    <citation type="submission" date="2017-11" db="EMBL/GenBank/DDBJ databases">
        <title>De-novo sequencing of pomegranate (Punica granatum L.) genome.</title>
        <authorList>
            <person name="Akparov Z."/>
            <person name="Amiraslanov A."/>
            <person name="Hajiyeva S."/>
            <person name="Abbasov M."/>
            <person name="Kaur K."/>
            <person name="Hamwieh A."/>
            <person name="Solovyev V."/>
            <person name="Salamov A."/>
            <person name="Braich B."/>
            <person name="Kosarev P."/>
            <person name="Mahmoud A."/>
            <person name="Hajiyev E."/>
            <person name="Babayeva S."/>
            <person name="Izzatullayeva V."/>
            <person name="Mammadov A."/>
            <person name="Mammadov A."/>
            <person name="Sharifova S."/>
            <person name="Ojaghi J."/>
            <person name="Eynullazada K."/>
            <person name="Bayramov B."/>
            <person name="Abdulazimova A."/>
            <person name="Shahmuradov I."/>
        </authorList>
    </citation>
    <scope>NUCLEOTIDE SEQUENCE [LARGE SCALE GENOMIC DNA]</scope>
    <source>
        <strain evidence="3">cv. AG2017</strain>
        <tissue evidence="2">Leaf</tissue>
    </source>
</reference>
<dbReference type="Proteomes" id="UP000233551">
    <property type="component" value="Unassembled WGS sequence"/>
</dbReference>
<name>A0A2I0KY34_PUNGR</name>
<protein>
    <submittedName>
        <fullName evidence="2">Uncharacterized protein</fullName>
    </submittedName>
</protein>
<feature type="region of interest" description="Disordered" evidence="1">
    <location>
        <begin position="108"/>
        <end position="134"/>
    </location>
</feature>
<proteinExistence type="predicted"/>
<sequence length="134" mass="14617">MLILGSGAGQETRALEMSKLTPHLIHRKDNMDSGKKIPRTSGGKMVIATAPAVLLLGPEQANRAEHYISKTSLILLNNGSSRAPAQPLISFLPRQQWAAQSSSLVLTPNFGFQPETLPRKSNQREDQGDQEPFS</sequence>
<dbReference type="AlphaFoldDB" id="A0A2I0KY34"/>
<evidence type="ECO:0000313" key="2">
    <source>
        <dbReference type="EMBL" id="PKI73379.1"/>
    </source>
</evidence>
<keyword evidence="3" id="KW-1185">Reference proteome</keyword>
<evidence type="ECO:0000256" key="1">
    <source>
        <dbReference type="SAM" id="MobiDB-lite"/>
    </source>
</evidence>
<evidence type="ECO:0000313" key="3">
    <source>
        <dbReference type="Proteomes" id="UP000233551"/>
    </source>
</evidence>